<organism evidence="1 2">
    <name type="scientific">Carex littledalei</name>
    <dbReference type="NCBI Taxonomy" id="544730"/>
    <lineage>
        <taxon>Eukaryota</taxon>
        <taxon>Viridiplantae</taxon>
        <taxon>Streptophyta</taxon>
        <taxon>Embryophyta</taxon>
        <taxon>Tracheophyta</taxon>
        <taxon>Spermatophyta</taxon>
        <taxon>Magnoliopsida</taxon>
        <taxon>Liliopsida</taxon>
        <taxon>Poales</taxon>
        <taxon>Cyperaceae</taxon>
        <taxon>Cyperoideae</taxon>
        <taxon>Cariceae</taxon>
        <taxon>Carex</taxon>
        <taxon>Carex subgen. Euthyceras</taxon>
    </lineage>
</organism>
<keyword evidence="1" id="KW-0808">Transferase</keyword>
<dbReference type="OrthoDB" id="5772781at2759"/>
<dbReference type="EMBL" id="SWLB01000003">
    <property type="protein sequence ID" value="KAF3340167.1"/>
    <property type="molecule type" value="Genomic_DNA"/>
</dbReference>
<protein>
    <submittedName>
        <fullName evidence="1">Protein-ribulosamine 3-kinase</fullName>
    </submittedName>
</protein>
<dbReference type="PANTHER" id="PTHR12149:SF8">
    <property type="entry name" value="PROTEIN-RIBULOSAMINE 3-KINASE"/>
    <property type="match status" value="1"/>
</dbReference>
<keyword evidence="1" id="KW-0418">Kinase</keyword>
<reference evidence="1" key="1">
    <citation type="submission" date="2020-01" db="EMBL/GenBank/DDBJ databases">
        <title>Genome sequence of Kobresia littledalei, the first chromosome-level genome in the family Cyperaceae.</title>
        <authorList>
            <person name="Qu G."/>
        </authorList>
    </citation>
    <scope>NUCLEOTIDE SEQUENCE</scope>
    <source>
        <strain evidence="1">C.B.Clarke</strain>
        <tissue evidence="1">Leaf</tissue>
    </source>
</reference>
<evidence type="ECO:0000313" key="2">
    <source>
        <dbReference type="Proteomes" id="UP000623129"/>
    </source>
</evidence>
<accession>A0A833VH69</accession>
<evidence type="ECO:0000313" key="1">
    <source>
        <dbReference type="EMBL" id="KAF3340167.1"/>
    </source>
</evidence>
<name>A0A833VH69_9POAL</name>
<dbReference type="GO" id="GO:0016301">
    <property type="term" value="F:kinase activity"/>
    <property type="evidence" value="ECO:0007669"/>
    <property type="project" value="UniProtKB-KW"/>
</dbReference>
<keyword evidence="2" id="KW-1185">Reference proteome</keyword>
<comment type="caution">
    <text evidence="1">The sequence shown here is derived from an EMBL/GenBank/DDBJ whole genome shotgun (WGS) entry which is preliminary data.</text>
</comment>
<dbReference type="InterPro" id="IPR016477">
    <property type="entry name" value="Fructo-/Ketosamine-3-kinase"/>
</dbReference>
<dbReference type="PANTHER" id="PTHR12149">
    <property type="entry name" value="FRUCTOSAMINE 3 KINASE-RELATED PROTEIN"/>
    <property type="match status" value="1"/>
</dbReference>
<dbReference type="AlphaFoldDB" id="A0A833VH69"/>
<dbReference type="Proteomes" id="UP000623129">
    <property type="component" value="Unassembled WGS sequence"/>
</dbReference>
<dbReference type="Pfam" id="PF03881">
    <property type="entry name" value="Fructosamin_kin"/>
    <property type="match status" value="1"/>
</dbReference>
<sequence length="243" mass="26776">MEFATNSSATATRYLKEFDLVKLRSLLIQSSRPFSSCSSHQLATESESLVEGINWRGSLQRRINKSITASLLQSTPAILFPPRLCNFSKSCPHSYSYVFSMGKGNRDHLCRPIGGGCINRGSRYDTDTDTDSGSLFVKTNKCGDSTEALCLRAMYDTKSINSCSLCSTKWSGSFIIMESIEFGGFRAYRSALGRKLAEMHKTAKSDKEFEFGSDVNNSIGHHTLIHGCLIGSNSMGSIDWAIN</sequence>
<proteinExistence type="predicted"/>
<gene>
    <name evidence="1" type="ORF">FCM35_KLT15938</name>
</gene>